<gene>
    <name evidence="4" type="ORF">Mal15_14100</name>
</gene>
<evidence type="ECO:0000256" key="2">
    <source>
        <dbReference type="ARBA" id="ARBA00022679"/>
    </source>
</evidence>
<dbReference type="EC" id="2.4.1.-" evidence="4"/>
<proteinExistence type="inferred from homology"/>
<evidence type="ECO:0000256" key="1">
    <source>
        <dbReference type="ARBA" id="ARBA00022676"/>
    </source>
</evidence>
<dbReference type="PANTHER" id="PTHR34106:SF5">
    <property type="entry name" value="GLYCOSIDASE"/>
    <property type="match status" value="1"/>
</dbReference>
<dbReference type="Pfam" id="PF04041">
    <property type="entry name" value="Glyco_hydro_130"/>
    <property type="match status" value="1"/>
</dbReference>
<evidence type="ECO:0000313" key="4">
    <source>
        <dbReference type="EMBL" id="QEF97370.1"/>
    </source>
</evidence>
<comment type="similarity">
    <text evidence="3">Belongs to the glycosyl hydrolase 130 family.</text>
</comment>
<dbReference type="SUPFAM" id="SSF75005">
    <property type="entry name" value="Arabinanase/levansucrase/invertase"/>
    <property type="match status" value="1"/>
</dbReference>
<dbReference type="Proteomes" id="UP000321353">
    <property type="component" value="Chromosome"/>
</dbReference>
<dbReference type="GO" id="GO:0016757">
    <property type="term" value="F:glycosyltransferase activity"/>
    <property type="evidence" value="ECO:0007669"/>
    <property type="project" value="UniProtKB-KW"/>
</dbReference>
<dbReference type="RefSeq" id="WP_147867061.1">
    <property type="nucleotide sequence ID" value="NZ_CP036264.1"/>
</dbReference>
<dbReference type="PIRSF" id="PIRSF016202">
    <property type="entry name" value="PH1107"/>
    <property type="match status" value="1"/>
</dbReference>
<dbReference type="KEGG" id="smam:Mal15_14100"/>
<reference evidence="4 5" key="1">
    <citation type="submission" date="2019-02" db="EMBL/GenBank/DDBJ databases">
        <title>Planctomycetal bacteria perform biofilm scaping via a novel small molecule.</title>
        <authorList>
            <person name="Jeske O."/>
            <person name="Boedeker C."/>
            <person name="Wiegand S."/>
            <person name="Breitling P."/>
            <person name="Kallscheuer N."/>
            <person name="Jogler M."/>
            <person name="Rohde M."/>
            <person name="Petersen J."/>
            <person name="Medema M.H."/>
            <person name="Surup F."/>
            <person name="Jogler C."/>
        </authorList>
    </citation>
    <scope>NUCLEOTIDE SEQUENCE [LARGE SCALE GENOMIC DNA]</scope>
    <source>
        <strain evidence="4 5">Mal15</strain>
    </source>
</reference>
<evidence type="ECO:0000256" key="3">
    <source>
        <dbReference type="ARBA" id="ARBA00024356"/>
    </source>
</evidence>
<organism evidence="4 5">
    <name type="scientific">Stieleria maiorica</name>
    <dbReference type="NCBI Taxonomy" id="2795974"/>
    <lineage>
        <taxon>Bacteria</taxon>
        <taxon>Pseudomonadati</taxon>
        <taxon>Planctomycetota</taxon>
        <taxon>Planctomycetia</taxon>
        <taxon>Pirellulales</taxon>
        <taxon>Pirellulaceae</taxon>
        <taxon>Stieleria</taxon>
    </lineage>
</organism>
<accession>A0A5B9MBB7</accession>
<evidence type="ECO:0000313" key="5">
    <source>
        <dbReference type="Proteomes" id="UP000321353"/>
    </source>
</evidence>
<keyword evidence="5" id="KW-1185">Reference proteome</keyword>
<dbReference type="CDD" id="cd18612">
    <property type="entry name" value="GH130_Lin0857-like"/>
    <property type="match status" value="1"/>
</dbReference>
<dbReference type="AlphaFoldDB" id="A0A5B9MBB7"/>
<dbReference type="EMBL" id="CP036264">
    <property type="protein sequence ID" value="QEF97370.1"/>
    <property type="molecule type" value="Genomic_DNA"/>
</dbReference>
<protein>
    <submittedName>
        <fullName evidence="4">Beta-1,4-mannooligosaccharide phosphorylase</fullName>
        <ecNumber evidence="4">2.4.1.-</ecNumber>
    </submittedName>
</protein>
<keyword evidence="1 4" id="KW-0328">Glycosyltransferase</keyword>
<dbReference type="PANTHER" id="PTHR34106">
    <property type="entry name" value="GLYCOSIDASE"/>
    <property type="match status" value="1"/>
</dbReference>
<dbReference type="InterPro" id="IPR007184">
    <property type="entry name" value="Mannoside_phosphorylase"/>
</dbReference>
<sequence length="356" mass="39651">MIQRLSESVLLCPADLRPSRDDFAVIGVFNPGVVQIRDEVVMLTRVAERPIAQRAGFTGLPRWESSGDCVVDWVHDDDLISVDPRVVRTKSEGLLRLTSVSHLRVFRKRAGSPEGWVPGPTLIPATALEEFGIEDPRITKIDQTYWITYVAVSRPGAATALASSDDMLTFKRHGLIFCPENKDVVLFPHKIDGQFVALHRPNPNSHFSQPQIWLARSPDLLHWGRHQPLLRGRTTWEADRVGGGTPPILIDEGWLHLYHGSQRARQGGRVGEYSVGALLLDRDDPSQVLARSQQPIMRPVAESERNGFVANVVFPTALIESNRDDHDDVLSVYYGATDTSIGVVAFSKRDILNAIH</sequence>
<dbReference type="Gene3D" id="2.115.10.20">
    <property type="entry name" value="Glycosyl hydrolase domain, family 43"/>
    <property type="match status" value="1"/>
</dbReference>
<name>A0A5B9MBB7_9BACT</name>
<keyword evidence="2 4" id="KW-0808">Transferase</keyword>
<dbReference type="InterPro" id="IPR023296">
    <property type="entry name" value="Glyco_hydro_beta-prop_sf"/>
</dbReference>